<feature type="region of interest" description="Disordered" evidence="5">
    <location>
        <begin position="87"/>
        <end position="108"/>
    </location>
</feature>
<gene>
    <name evidence="7" type="ORF">NK718_01910</name>
</gene>
<sequence length="136" mass="14461">MTSGASFTVLLVEDEPLIALTLVDILEELGHETVEAMTAREAANAFASRDDIDLLITDIGLPDLPGDQLADQLRGLRPDLPVVFATGHIGRGGAQEPVGDPPTARLPKPFQLDELNSLIDRLMQGRRPRGGQGASG</sequence>
<dbReference type="PROSITE" id="PS50110">
    <property type="entry name" value="RESPONSE_REGULATORY"/>
    <property type="match status" value="1"/>
</dbReference>
<dbReference type="PANTHER" id="PTHR44591:SF3">
    <property type="entry name" value="RESPONSE REGULATORY DOMAIN-CONTAINING PROTEIN"/>
    <property type="match status" value="1"/>
</dbReference>
<dbReference type="Proteomes" id="UP001205890">
    <property type="component" value="Unassembled WGS sequence"/>
</dbReference>
<organism evidence="7 8">
    <name type="scientific">Alsobacter ponti</name>
    <dbReference type="NCBI Taxonomy" id="2962936"/>
    <lineage>
        <taxon>Bacteria</taxon>
        <taxon>Pseudomonadati</taxon>
        <taxon>Pseudomonadota</taxon>
        <taxon>Alphaproteobacteria</taxon>
        <taxon>Hyphomicrobiales</taxon>
        <taxon>Alsobacteraceae</taxon>
        <taxon>Alsobacter</taxon>
    </lineage>
</organism>
<comment type="caution">
    <text evidence="7">The sequence shown here is derived from an EMBL/GenBank/DDBJ whole genome shotgun (WGS) entry which is preliminary data.</text>
</comment>
<dbReference type="Pfam" id="PF00072">
    <property type="entry name" value="Response_reg"/>
    <property type="match status" value="1"/>
</dbReference>
<dbReference type="SMART" id="SM00448">
    <property type="entry name" value="REC"/>
    <property type="match status" value="1"/>
</dbReference>
<keyword evidence="8" id="KW-1185">Reference proteome</keyword>
<dbReference type="InterPro" id="IPR001789">
    <property type="entry name" value="Sig_transdc_resp-reg_receiver"/>
</dbReference>
<keyword evidence="3" id="KW-0804">Transcription</keyword>
<accession>A0ABT1L736</accession>
<feature type="modified residue" description="4-aspartylphosphate" evidence="4">
    <location>
        <position position="58"/>
    </location>
</feature>
<protein>
    <submittedName>
        <fullName evidence="7">Response regulator</fullName>
    </submittedName>
</protein>
<evidence type="ECO:0000256" key="1">
    <source>
        <dbReference type="ARBA" id="ARBA00022553"/>
    </source>
</evidence>
<dbReference type="InterPro" id="IPR011006">
    <property type="entry name" value="CheY-like_superfamily"/>
</dbReference>
<name>A0ABT1L736_9HYPH</name>
<dbReference type="RefSeq" id="WP_254738003.1">
    <property type="nucleotide sequence ID" value="NZ_JANCLU010000001.1"/>
</dbReference>
<proteinExistence type="predicted"/>
<reference evidence="7 8" key="1">
    <citation type="submission" date="2022-07" db="EMBL/GenBank/DDBJ databases">
        <authorList>
            <person name="Li W.-J."/>
            <person name="Deng Q.-Q."/>
        </authorList>
    </citation>
    <scope>NUCLEOTIDE SEQUENCE [LARGE SCALE GENOMIC DNA]</scope>
    <source>
        <strain evidence="7 8">SYSU M60028</strain>
    </source>
</reference>
<evidence type="ECO:0000256" key="3">
    <source>
        <dbReference type="ARBA" id="ARBA00023163"/>
    </source>
</evidence>
<dbReference type="SUPFAM" id="SSF52172">
    <property type="entry name" value="CheY-like"/>
    <property type="match status" value="1"/>
</dbReference>
<feature type="domain" description="Response regulatory" evidence="6">
    <location>
        <begin position="8"/>
        <end position="123"/>
    </location>
</feature>
<dbReference type="Gene3D" id="3.40.50.2300">
    <property type="match status" value="1"/>
</dbReference>
<evidence type="ECO:0000256" key="5">
    <source>
        <dbReference type="SAM" id="MobiDB-lite"/>
    </source>
</evidence>
<evidence type="ECO:0000256" key="4">
    <source>
        <dbReference type="PROSITE-ProRule" id="PRU00169"/>
    </source>
</evidence>
<dbReference type="EMBL" id="JANCLU010000001">
    <property type="protein sequence ID" value="MCP8937257.1"/>
    <property type="molecule type" value="Genomic_DNA"/>
</dbReference>
<evidence type="ECO:0000256" key="2">
    <source>
        <dbReference type="ARBA" id="ARBA00023015"/>
    </source>
</evidence>
<evidence type="ECO:0000259" key="6">
    <source>
        <dbReference type="PROSITE" id="PS50110"/>
    </source>
</evidence>
<dbReference type="PANTHER" id="PTHR44591">
    <property type="entry name" value="STRESS RESPONSE REGULATOR PROTEIN 1"/>
    <property type="match status" value="1"/>
</dbReference>
<keyword evidence="2" id="KW-0805">Transcription regulation</keyword>
<evidence type="ECO:0000313" key="7">
    <source>
        <dbReference type="EMBL" id="MCP8937257.1"/>
    </source>
</evidence>
<evidence type="ECO:0000313" key="8">
    <source>
        <dbReference type="Proteomes" id="UP001205890"/>
    </source>
</evidence>
<keyword evidence="1 4" id="KW-0597">Phosphoprotein</keyword>
<dbReference type="InterPro" id="IPR050595">
    <property type="entry name" value="Bact_response_regulator"/>
</dbReference>